<evidence type="ECO:0000256" key="3">
    <source>
        <dbReference type="ARBA" id="ARBA00022827"/>
    </source>
</evidence>
<dbReference type="Gene3D" id="3.40.462.20">
    <property type="match status" value="1"/>
</dbReference>
<proteinExistence type="inferred from homology"/>
<protein>
    <submittedName>
        <fullName evidence="7">Bifunctional solanapyrone synthase</fullName>
    </submittedName>
</protein>
<evidence type="ECO:0000256" key="5">
    <source>
        <dbReference type="SAM" id="SignalP"/>
    </source>
</evidence>
<reference evidence="7" key="2">
    <citation type="submission" date="2023-05" db="EMBL/GenBank/DDBJ databases">
        <authorList>
            <consortium name="Lawrence Berkeley National Laboratory"/>
            <person name="Steindorff A."/>
            <person name="Hensen N."/>
            <person name="Bonometti L."/>
            <person name="Westerberg I."/>
            <person name="Brannstrom I.O."/>
            <person name="Guillou S."/>
            <person name="Cros-Aarteil S."/>
            <person name="Calhoun S."/>
            <person name="Haridas S."/>
            <person name="Kuo A."/>
            <person name="Mondo S."/>
            <person name="Pangilinan J."/>
            <person name="Riley R."/>
            <person name="Labutti K."/>
            <person name="Andreopoulos B."/>
            <person name="Lipzen A."/>
            <person name="Chen C."/>
            <person name="Yanf M."/>
            <person name="Daum C."/>
            <person name="Ng V."/>
            <person name="Clum A."/>
            <person name="Ohm R."/>
            <person name="Martin F."/>
            <person name="Silar P."/>
            <person name="Natvig D."/>
            <person name="Lalanne C."/>
            <person name="Gautier V."/>
            <person name="Ament-Velasquez S.L."/>
            <person name="Kruys A."/>
            <person name="Hutchinson M.I."/>
            <person name="Powell A.J."/>
            <person name="Barry K."/>
            <person name="Miller A.N."/>
            <person name="Grigoriev I.V."/>
            <person name="Debuchy R."/>
            <person name="Gladieux P."/>
            <person name="Thoren M.H."/>
            <person name="Johannesson H."/>
        </authorList>
    </citation>
    <scope>NUCLEOTIDE SEQUENCE</scope>
    <source>
        <strain evidence="7">PSN293</strain>
    </source>
</reference>
<keyword evidence="8" id="KW-1185">Reference proteome</keyword>
<dbReference type="Gene3D" id="3.30.43.10">
    <property type="entry name" value="Uridine Diphospho-n-acetylenolpyruvylglucosamine Reductase, domain 2"/>
    <property type="match status" value="1"/>
</dbReference>
<dbReference type="PANTHER" id="PTHR42973:SF53">
    <property type="entry name" value="FAD-BINDING PCMH-TYPE DOMAIN-CONTAINING PROTEIN-RELATED"/>
    <property type="match status" value="1"/>
</dbReference>
<feature type="signal peptide" evidence="5">
    <location>
        <begin position="1"/>
        <end position="21"/>
    </location>
</feature>
<evidence type="ECO:0000313" key="8">
    <source>
        <dbReference type="Proteomes" id="UP001301769"/>
    </source>
</evidence>
<feature type="chain" id="PRO_5042859970" evidence="5">
    <location>
        <begin position="22"/>
        <end position="493"/>
    </location>
</feature>
<dbReference type="InterPro" id="IPR016166">
    <property type="entry name" value="FAD-bd_PCMH"/>
</dbReference>
<dbReference type="GO" id="GO:0016491">
    <property type="term" value="F:oxidoreductase activity"/>
    <property type="evidence" value="ECO:0007669"/>
    <property type="project" value="UniProtKB-KW"/>
</dbReference>
<name>A0AAN6XVB5_9PEZI</name>
<keyword evidence="4" id="KW-0560">Oxidoreductase</keyword>
<dbReference type="InterPro" id="IPR050416">
    <property type="entry name" value="FAD-linked_Oxidoreductase"/>
</dbReference>
<comment type="caution">
    <text evidence="7">The sequence shown here is derived from an EMBL/GenBank/DDBJ whole genome shotgun (WGS) entry which is preliminary data.</text>
</comment>
<evidence type="ECO:0000256" key="2">
    <source>
        <dbReference type="ARBA" id="ARBA00022630"/>
    </source>
</evidence>
<dbReference type="GO" id="GO:0071949">
    <property type="term" value="F:FAD binding"/>
    <property type="evidence" value="ECO:0007669"/>
    <property type="project" value="InterPro"/>
</dbReference>
<gene>
    <name evidence="7" type="ORF">QBC37DRAFT_433235</name>
</gene>
<keyword evidence="5" id="KW-0732">Signal</keyword>
<dbReference type="InterPro" id="IPR006094">
    <property type="entry name" value="Oxid_FAD_bind_N"/>
</dbReference>
<sequence length="493" mass="53946">MMISTFKALIPFLTLITACEALSSNAKHVCDELVRGLGPSTVVLPSDPRYANISTENWSQTTWKRPACIAVPSKALQVQQVVKTLVKKNVPFAIRSGGHSPNPLDASIDGTGVLISTGYLNVVTFDPVTKLASLGPGARWKEVYSVLDKHRVTVVGGRVLDVGVGGLLLGGGLSYLTDLYGMACDNIVSYQVVLANGDLVHATERSHRDLFWALKGGANNFGVVTEFKLKTYPIYLVWGSVRVFAATQTQAVLQAVQAYQSQPNKDLYANMVLNVVPTNYTVILTMVYLKPVEKPSAFRFFYHLTPLSEYSSIMPLSTLMSLFPAATLPRWTWWTLSFKPSGTLYTQMSNLLATSPEVKTIQHLTAGTMVGTVQPINQNVALAGRRANSVGGNVLGLEAVNQTWISLNAGWWDQKDDKKVHAAVFVLGRKIQRLVQPWAQIDYIFMNDANADQGVIGSYGRVNVLRLKLVKWAYDPLGAFSRLVKGGQKVPAL</sequence>
<evidence type="ECO:0000313" key="7">
    <source>
        <dbReference type="EMBL" id="KAK4207588.1"/>
    </source>
</evidence>
<reference evidence="7" key="1">
    <citation type="journal article" date="2023" name="Mol. Phylogenet. Evol.">
        <title>Genome-scale phylogeny and comparative genomics of the fungal order Sordariales.</title>
        <authorList>
            <person name="Hensen N."/>
            <person name="Bonometti L."/>
            <person name="Westerberg I."/>
            <person name="Brannstrom I.O."/>
            <person name="Guillou S."/>
            <person name="Cros-Aarteil S."/>
            <person name="Calhoun S."/>
            <person name="Haridas S."/>
            <person name="Kuo A."/>
            <person name="Mondo S."/>
            <person name="Pangilinan J."/>
            <person name="Riley R."/>
            <person name="LaButti K."/>
            <person name="Andreopoulos B."/>
            <person name="Lipzen A."/>
            <person name="Chen C."/>
            <person name="Yan M."/>
            <person name="Daum C."/>
            <person name="Ng V."/>
            <person name="Clum A."/>
            <person name="Steindorff A."/>
            <person name="Ohm R.A."/>
            <person name="Martin F."/>
            <person name="Silar P."/>
            <person name="Natvig D.O."/>
            <person name="Lalanne C."/>
            <person name="Gautier V."/>
            <person name="Ament-Velasquez S.L."/>
            <person name="Kruys A."/>
            <person name="Hutchinson M.I."/>
            <person name="Powell A.J."/>
            <person name="Barry K."/>
            <person name="Miller A.N."/>
            <person name="Grigoriev I.V."/>
            <person name="Debuchy R."/>
            <person name="Gladieux P."/>
            <person name="Hiltunen Thoren M."/>
            <person name="Johannesson H."/>
        </authorList>
    </citation>
    <scope>NUCLEOTIDE SEQUENCE</scope>
    <source>
        <strain evidence="7">PSN293</strain>
    </source>
</reference>
<dbReference type="Proteomes" id="UP001301769">
    <property type="component" value="Unassembled WGS sequence"/>
</dbReference>
<dbReference type="InterPro" id="IPR036318">
    <property type="entry name" value="FAD-bd_PCMH-like_sf"/>
</dbReference>
<evidence type="ECO:0000256" key="1">
    <source>
        <dbReference type="ARBA" id="ARBA00005466"/>
    </source>
</evidence>
<accession>A0AAN6XVB5</accession>
<dbReference type="InterPro" id="IPR016169">
    <property type="entry name" value="FAD-bd_PCMH_sub2"/>
</dbReference>
<evidence type="ECO:0000256" key="4">
    <source>
        <dbReference type="ARBA" id="ARBA00023002"/>
    </source>
</evidence>
<dbReference type="Pfam" id="PF01565">
    <property type="entry name" value="FAD_binding_4"/>
    <property type="match status" value="1"/>
</dbReference>
<evidence type="ECO:0000259" key="6">
    <source>
        <dbReference type="PROSITE" id="PS51387"/>
    </source>
</evidence>
<feature type="domain" description="FAD-binding PCMH-type" evidence="6">
    <location>
        <begin position="62"/>
        <end position="234"/>
    </location>
</feature>
<keyword evidence="3" id="KW-0274">FAD</keyword>
<dbReference type="SUPFAM" id="SSF56176">
    <property type="entry name" value="FAD-binding/transporter-associated domain-like"/>
    <property type="match status" value="1"/>
</dbReference>
<dbReference type="EMBL" id="MU858286">
    <property type="protein sequence ID" value="KAK4207588.1"/>
    <property type="molecule type" value="Genomic_DNA"/>
</dbReference>
<dbReference type="AlphaFoldDB" id="A0AAN6XVB5"/>
<dbReference type="InterPro" id="IPR016167">
    <property type="entry name" value="FAD-bd_PCMH_sub1"/>
</dbReference>
<keyword evidence="2" id="KW-0285">Flavoprotein</keyword>
<comment type="similarity">
    <text evidence="1">Belongs to the oxygen-dependent FAD-linked oxidoreductase family.</text>
</comment>
<dbReference type="PROSITE" id="PS51257">
    <property type="entry name" value="PROKAR_LIPOPROTEIN"/>
    <property type="match status" value="1"/>
</dbReference>
<dbReference type="Gene3D" id="3.30.465.10">
    <property type="match status" value="1"/>
</dbReference>
<dbReference type="PANTHER" id="PTHR42973">
    <property type="entry name" value="BINDING OXIDOREDUCTASE, PUTATIVE (AFU_ORTHOLOGUE AFUA_1G17690)-RELATED"/>
    <property type="match status" value="1"/>
</dbReference>
<dbReference type="PROSITE" id="PS51387">
    <property type="entry name" value="FAD_PCMH"/>
    <property type="match status" value="1"/>
</dbReference>
<organism evidence="7 8">
    <name type="scientific">Rhypophila decipiens</name>
    <dbReference type="NCBI Taxonomy" id="261697"/>
    <lineage>
        <taxon>Eukaryota</taxon>
        <taxon>Fungi</taxon>
        <taxon>Dikarya</taxon>
        <taxon>Ascomycota</taxon>
        <taxon>Pezizomycotina</taxon>
        <taxon>Sordariomycetes</taxon>
        <taxon>Sordariomycetidae</taxon>
        <taxon>Sordariales</taxon>
        <taxon>Naviculisporaceae</taxon>
        <taxon>Rhypophila</taxon>
    </lineage>
</organism>